<proteinExistence type="predicted"/>
<evidence type="ECO:0000259" key="1">
    <source>
        <dbReference type="Pfam" id="PF13817"/>
    </source>
</evidence>
<dbReference type="AlphaFoldDB" id="A0A540VAL0"/>
<sequence>AGARHVGTLQSLLTTCRLKGINPYTYLVDVLQRIAEHPASDVVALTPRLWKERFAAAPLTSDLLRHGA</sequence>
<dbReference type="InterPro" id="IPR039552">
    <property type="entry name" value="IS66_C"/>
</dbReference>
<dbReference type="Proteomes" id="UP000315400">
    <property type="component" value="Unassembled WGS sequence"/>
</dbReference>
<reference evidence="2 3" key="1">
    <citation type="submission" date="2019-06" db="EMBL/GenBank/DDBJ databases">
        <title>Metagenome assembled Genome of Spiribacter salinus SL48-SHIP from the microbial mat of Salt Lake 48 (Novosibirsk region, Russia).</title>
        <authorList>
            <person name="Shipova A."/>
            <person name="Rozanov A.S."/>
            <person name="Bryanskaya A.V."/>
            <person name="Peltek S.E."/>
        </authorList>
    </citation>
    <scope>NUCLEOTIDE SEQUENCE [LARGE SCALE GENOMIC DNA]</scope>
    <source>
        <strain evidence="2">SL48-SHIP-2</strain>
    </source>
</reference>
<dbReference type="Pfam" id="PF13817">
    <property type="entry name" value="DDE_Tnp_IS66_C"/>
    <property type="match status" value="1"/>
</dbReference>
<feature type="non-terminal residue" evidence="2">
    <location>
        <position position="1"/>
    </location>
</feature>
<feature type="domain" description="Transposase IS66 C-terminal" evidence="1">
    <location>
        <begin position="11"/>
        <end position="47"/>
    </location>
</feature>
<evidence type="ECO:0000313" key="3">
    <source>
        <dbReference type="Proteomes" id="UP000315400"/>
    </source>
</evidence>
<evidence type="ECO:0000313" key="2">
    <source>
        <dbReference type="EMBL" id="TQE93133.1"/>
    </source>
</evidence>
<accession>A0A540VAL0</accession>
<comment type="caution">
    <text evidence="2">The sequence shown here is derived from an EMBL/GenBank/DDBJ whole genome shotgun (WGS) entry which is preliminary data.</text>
</comment>
<dbReference type="EMBL" id="VIFK01000492">
    <property type="protein sequence ID" value="TQE93133.1"/>
    <property type="molecule type" value="Genomic_DNA"/>
</dbReference>
<organism evidence="2 3">
    <name type="scientific">Spiribacter salinus</name>
    <dbReference type="NCBI Taxonomy" id="1335746"/>
    <lineage>
        <taxon>Bacteria</taxon>
        <taxon>Pseudomonadati</taxon>
        <taxon>Pseudomonadota</taxon>
        <taxon>Gammaproteobacteria</taxon>
        <taxon>Chromatiales</taxon>
        <taxon>Ectothiorhodospiraceae</taxon>
        <taxon>Spiribacter</taxon>
    </lineage>
</organism>
<name>A0A540VAL0_9GAMM</name>
<gene>
    <name evidence="2" type="ORF">FKY71_18380</name>
</gene>
<protein>
    <submittedName>
        <fullName evidence="2">Transposase domain-containing protein</fullName>
    </submittedName>
</protein>